<feature type="region of interest" description="Disordered" evidence="1">
    <location>
        <begin position="358"/>
        <end position="428"/>
    </location>
</feature>
<comment type="caution">
    <text evidence="4">The sequence shown here is derived from an EMBL/GenBank/DDBJ whole genome shotgun (WGS) entry which is preliminary data.</text>
</comment>
<keyword evidence="2" id="KW-0472">Membrane</keyword>
<accession>A0A423WGY5</accession>
<feature type="signal peptide" evidence="3">
    <location>
        <begin position="1"/>
        <end position="21"/>
    </location>
</feature>
<keyword evidence="2" id="KW-1133">Transmembrane helix</keyword>
<dbReference type="EMBL" id="LJZO01000004">
    <property type="protein sequence ID" value="ROW02622.1"/>
    <property type="molecule type" value="Genomic_DNA"/>
</dbReference>
<dbReference type="AlphaFoldDB" id="A0A423WGY5"/>
<evidence type="ECO:0000256" key="1">
    <source>
        <dbReference type="SAM" id="MobiDB-lite"/>
    </source>
</evidence>
<feature type="region of interest" description="Disordered" evidence="1">
    <location>
        <begin position="545"/>
        <end position="568"/>
    </location>
</feature>
<feature type="compositionally biased region" description="Pro residues" evidence="1">
    <location>
        <begin position="397"/>
        <end position="414"/>
    </location>
</feature>
<name>A0A423WGY5_CYTCH</name>
<feature type="compositionally biased region" description="Low complexity" evidence="1">
    <location>
        <begin position="358"/>
        <end position="369"/>
    </location>
</feature>
<keyword evidence="3" id="KW-0732">Signal</keyword>
<evidence type="ECO:0000256" key="2">
    <source>
        <dbReference type="SAM" id="Phobius"/>
    </source>
</evidence>
<dbReference type="OrthoDB" id="5426678at2759"/>
<keyword evidence="5" id="KW-1185">Reference proteome</keyword>
<evidence type="ECO:0000313" key="4">
    <source>
        <dbReference type="EMBL" id="ROW02622.1"/>
    </source>
</evidence>
<reference evidence="4 5" key="1">
    <citation type="submission" date="2015-09" db="EMBL/GenBank/DDBJ databases">
        <title>Host preference determinants of Valsa canker pathogens revealed by comparative genomics.</title>
        <authorList>
            <person name="Yin Z."/>
            <person name="Huang L."/>
        </authorList>
    </citation>
    <scope>NUCLEOTIDE SEQUENCE [LARGE SCALE GENOMIC DNA]</scope>
    <source>
        <strain evidence="4 5">YSFL</strain>
    </source>
</reference>
<keyword evidence="2" id="KW-0812">Transmembrane</keyword>
<evidence type="ECO:0000313" key="5">
    <source>
        <dbReference type="Proteomes" id="UP000284375"/>
    </source>
</evidence>
<proteinExistence type="predicted"/>
<feature type="chain" id="PRO_5019393844" evidence="3">
    <location>
        <begin position="22"/>
        <end position="603"/>
    </location>
</feature>
<organism evidence="4 5">
    <name type="scientific">Cytospora chrysosperma</name>
    <name type="common">Cytospora canker fungus</name>
    <name type="synonym">Sphaeria chrysosperma</name>
    <dbReference type="NCBI Taxonomy" id="252740"/>
    <lineage>
        <taxon>Eukaryota</taxon>
        <taxon>Fungi</taxon>
        <taxon>Dikarya</taxon>
        <taxon>Ascomycota</taxon>
        <taxon>Pezizomycotina</taxon>
        <taxon>Sordariomycetes</taxon>
        <taxon>Sordariomycetidae</taxon>
        <taxon>Diaporthales</taxon>
        <taxon>Cytosporaceae</taxon>
        <taxon>Cytospora</taxon>
    </lineage>
</organism>
<sequence length="603" mass="63528">MRRAITTVLIAAFSLVSSSSALQVTPGSSCSSVCLDSETGNALDPAASTTNASDIACYDVDYYSTTVGVKFKNCLECLQTSKNASESESDVSWFLCAIETGLNLQGDSGEFAYCSVDDSVLYGTGIDDCVSCLQSNPDSYVANFLIAIQAGCQQQPASGALLDLAGELFSGYPINISTTRTVSNSSLVVGQSQQKEVLSTGAIIGIIIGAAGLLIIAMMLFYLYWQKQQKYDREDAAMTADPSVFYGKGPGSHMSSLTSGNSNSNSNGNGFAPAYIADHKTPPPSYAPPGSQGLELGYVNNAEYYDRMEGKSRGWPRPAPGGVVHSTEVNSASRVDVSALPTHPAYIARGHAHARLGSRASRNSVASVRSEPRYNKPDDFTVQMYMSSLEDARDPPRPAPAPAPQSQPQPAPQDPRPDGISRAVGISRETSLRNIRVELAGLSEASSSSSSSSSAPRRQPSVSDPTGPRQGGRATPTPQAGRTTPFPGQGGRSTPAPLQQPPGGRSTPAPSVLSRDSSLDMGGGRRASSLILPSVPRIKIPVKKPPKLSFTSASPVEDISGPLAFPDSRFARRTDDRIVEQTALDRGEPVEVPIGSGKSYLYG</sequence>
<dbReference type="Proteomes" id="UP000284375">
    <property type="component" value="Unassembled WGS sequence"/>
</dbReference>
<protein>
    <submittedName>
        <fullName evidence="4">Uncharacterized protein</fullName>
    </submittedName>
</protein>
<feature type="transmembrane region" description="Helical" evidence="2">
    <location>
        <begin position="202"/>
        <end position="225"/>
    </location>
</feature>
<evidence type="ECO:0000256" key="3">
    <source>
        <dbReference type="SAM" id="SignalP"/>
    </source>
</evidence>
<feature type="compositionally biased region" description="Basic and acidic residues" evidence="1">
    <location>
        <begin position="370"/>
        <end position="379"/>
    </location>
</feature>
<gene>
    <name evidence="4" type="ORF">VSDG_01620</name>
</gene>
<feature type="region of interest" description="Disordered" evidence="1">
    <location>
        <begin position="442"/>
        <end position="530"/>
    </location>
</feature>